<evidence type="ECO:0000313" key="2">
    <source>
        <dbReference type="Proteomes" id="UP000295714"/>
    </source>
</evidence>
<proteinExistence type="predicted"/>
<reference evidence="1 2" key="1">
    <citation type="journal article" date="2015" name="Stand. Genomic Sci.">
        <title>Genomic Encyclopedia of Bacterial and Archaeal Type Strains, Phase III: the genomes of soil and plant-associated and newly described type strains.</title>
        <authorList>
            <person name="Whitman W.B."/>
            <person name="Woyke T."/>
            <person name="Klenk H.P."/>
            <person name="Zhou Y."/>
            <person name="Lilburn T.G."/>
            <person name="Beck B.J."/>
            <person name="De Vos P."/>
            <person name="Vandamme P."/>
            <person name="Eisen J.A."/>
            <person name="Garrity G."/>
            <person name="Hugenholtz P."/>
            <person name="Kyrpides N.C."/>
        </authorList>
    </citation>
    <scope>NUCLEOTIDE SEQUENCE [LARGE SCALE GENOMIC DNA]</scope>
    <source>
        <strain evidence="1 2">CECT 8445</strain>
    </source>
</reference>
<gene>
    <name evidence="1" type="ORF">DFQ05_0796</name>
</gene>
<keyword evidence="2" id="KW-1185">Reference proteome</keyword>
<name>A0A4R1KVQ5_9FLAO</name>
<dbReference type="Proteomes" id="UP000295714">
    <property type="component" value="Unassembled WGS sequence"/>
</dbReference>
<sequence>MIVILFFTSPLVMKAFDCADIKKNEHGSIVHRKYKFKTESGKLIKNQVKYKCVYTSLYIQKIMFDNYGKWDKVVDKTTNNEKLVWNNIQLFSDDTTKISIVAFGEEKVNMNYTSFMAYDNNNNDLLSDDSPYKSKLIEFFSKSIIKDDSRKNDFYKTYWLSMNPENWERIVYEKSKERYKDSIYKMNKTSKKCIKPNKKNDFQFITEEKFISVVEEDTVMSNQINFECVHTAFYTSKVMFDKFGKWDKVVYKNSNKPILIWTKKRLFDDINELFTIATDGLESADKTYTSFLAFDSSLNDLLESKSKYKKQLIAYMSELIKNNNPNKREFYESFWSTFYPERWAEIKLYQKRKKRFRNSDIRKKDN</sequence>
<organism evidence="1 2">
    <name type="scientific">Winogradskyella wandonensis</name>
    <dbReference type="NCBI Taxonomy" id="1442586"/>
    <lineage>
        <taxon>Bacteria</taxon>
        <taxon>Pseudomonadati</taxon>
        <taxon>Bacteroidota</taxon>
        <taxon>Flavobacteriia</taxon>
        <taxon>Flavobacteriales</taxon>
        <taxon>Flavobacteriaceae</taxon>
        <taxon>Winogradskyella</taxon>
    </lineage>
</organism>
<dbReference type="AlphaFoldDB" id="A0A4R1KVQ5"/>
<comment type="caution">
    <text evidence="1">The sequence shown here is derived from an EMBL/GenBank/DDBJ whole genome shotgun (WGS) entry which is preliminary data.</text>
</comment>
<protein>
    <submittedName>
        <fullName evidence="1">Uncharacterized protein</fullName>
    </submittedName>
</protein>
<dbReference type="EMBL" id="SMGI01000001">
    <property type="protein sequence ID" value="TCK69276.1"/>
    <property type="molecule type" value="Genomic_DNA"/>
</dbReference>
<evidence type="ECO:0000313" key="1">
    <source>
        <dbReference type="EMBL" id="TCK69276.1"/>
    </source>
</evidence>
<accession>A0A4R1KVQ5</accession>